<dbReference type="CDD" id="cd07813">
    <property type="entry name" value="COQ10p_like"/>
    <property type="match status" value="1"/>
</dbReference>
<feature type="domain" description="Coenzyme Q-binding protein COQ10 START" evidence="4">
    <location>
        <begin position="83"/>
        <end position="211"/>
    </location>
</feature>
<evidence type="ECO:0000313" key="6">
    <source>
        <dbReference type="Proteomes" id="UP001233999"/>
    </source>
</evidence>
<dbReference type="Proteomes" id="UP001233999">
    <property type="component" value="Unassembled WGS sequence"/>
</dbReference>
<comment type="subunit">
    <text evidence="2">Interacts with coenzyme Q.</text>
</comment>
<evidence type="ECO:0000256" key="1">
    <source>
        <dbReference type="ARBA" id="ARBA00006885"/>
    </source>
</evidence>
<dbReference type="Pfam" id="PF03364">
    <property type="entry name" value="Polyketide_cyc"/>
    <property type="match status" value="1"/>
</dbReference>
<comment type="caution">
    <text evidence="5">The sequence shown here is derived from an EMBL/GenBank/DDBJ whole genome shotgun (WGS) entry which is preliminary data.</text>
</comment>
<dbReference type="PANTHER" id="PTHR12901:SF10">
    <property type="entry name" value="COENZYME Q-BINDING PROTEIN COQ10, MITOCHONDRIAL"/>
    <property type="match status" value="1"/>
</dbReference>
<keyword evidence="6" id="KW-1185">Reference proteome</keyword>
<dbReference type="Gene3D" id="3.30.530.20">
    <property type="match status" value="1"/>
</dbReference>
<reference evidence="5" key="2">
    <citation type="submission" date="2023-05" db="EMBL/GenBank/DDBJ databases">
        <authorList>
            <person name="Fouks B."/>
        </authorList>
    </citation>
    <scope>NUCLEOTIDE SEQUENCE</scope>
    <source>
        <strain evidence="5">Stay&amp;Tobe</strain>
        <tissue evidence="5">Testes</tissue>
    </source>
</reference>
<proteinExistence type="inferred from homology"/>
<dbReference type="PANTHER" id="PTHR12901">
    <property type="entry name" value="SPERM PROTEIN HOMOLOG"/>
    <property type="match status" value="1"/>
</dbReference>
<sequence length="236" mass="27015">MATRSKCICWRIINCFNFEARVFLSTNSFRIARIDCDLPNTLTTPLKYEIPLIKNTYSVPCRTFFNVPGIGDKKKEYSGRKLVGYSMEQMYTVVADVGNYKKFVPFCKKSVVTSKSSHHMKADLVIGFPPIHESYTSNITLQKPHLVKAICTEGKLFDHLLTEWRFSPGLKGNLQTCIIDFQVSFEFRSLLHSQLAHIFFNEIVRQMEGAFLDEATNRYGKASIRAQRLGMMSVNS</sequence>
<evidence type="ECO:0000256" key="2">
    <source>
        <dbReference type="ARBA" id="ARBA00011814"/>
    </source>
</evidence>
<dbReference type="SUPFAM" id="SSF55961">
    <property type="entry name" value="Bet v1-like"/>
    <property type="match status" value="1"/>
</dbReference>
<accession>A0AAD8EE42</accession>
<dbReference type="InterPro" id="IPR023393">
    <property type="entry name" value="START-like_dom_sf"/>
</dbReference>
<dbReference type="GO" id="GO:0045333">
    <property type="term" value="P:cellular respiration"/>
    <property type="evidence" value="ECO:0007669"/>
    <property type="project" value="InterPro"/>
</dbReference>
<evidence type="ECO:0000313" key="5">
    <source>
        <dbReference type="EMBL" id="KAJ9586691.1"/>
    </source>
</evidence>
<protein>
    <recommendedName>
        <fullName evidence="4">Coenzyme Q-binding protein COQ10 START domain-containing protein</fullName>
    </recommendedName>
</protein>
<evidence type="ECO:0000259" key="4">
    <source>
        <dbReference type="Pfam" id="PF03364"/>
    </source>
</evidence>
<dbReference type="EMBL" id="JASPKZ010006852">
    <property type="protein sequence ID" value="KAJ9586691.1"/>
    <property type="molecule type" value="Genomic_DNA"/>
</dbReference>
<dbReference type="InterPro" id="IPR005031">
    <property type="entry name" value="COQ10_START"/>
</dbReference>
<dbReference type="GO" id="GO:0005739">
    <property type="term" value="C:mitochondrion"/>
    <property type="evidence" value="ECO:0007669"/>
    <property type="project" value="TreeGrafter"/>
</dbReference>
<dbReference type="AlphaFoldDB" id="A0AAD8EE42"/>
<evidence type="ECO:0000256" key="3">
    <source>
        <dbReference type="ARBA" id="ARBA00024947"/>
    </source>
</evidence>
<gene>
    <name evidence="5" type="ORF">L9F63_019729</name>
</gene>
<dbReference type="InterPro" id="IPR044996">
    <property type="entry name" value="COQ10-like"/>
</dbReference>
<name>A0AAD8EE42_DIPPU</name>
<comment type="function">
    <text evidence="3">Required for the function of coenzyme Q in the respiratory chain. May serve as a chaperone or may be involved in the transport of Q6 from its site of synthesis to the catalytic sites of the respiratory complexes.</text>
</comment>
<comment type="similarity">
    <text evidence="1">Belongs to the COQ10 family.</text>
</comment>
<dbReference type="GO" id="GO:0048039">
    <property type="term" value="F:ubiquinone binding"/>
    <property type="evidence" value="ECO:0007669"/>
    <property type="project" value="InterPro"/>
</dbReference>
<reference evidence="5" key="1">
    <citation type="journal article" date="2023" name="IScience">
        <title>Live-bearing cockroach genome reveals convergent evolutionary mechanisms linked to viviparity in insects and beyond.</title>
        <authorList>
            <person name="Fouks B."/>
            <person name="Harrison M.C."/>
            <person name="Mikhailova A.A."/>
            <person name="Marchal E."/>
            <person name="English S."/>
            <person name="Carruthers M."/>
            <person name="Jennings E.C."/>
            <person name="Chiamaka E.L."/>
            <person name="Frigard R.A."/>
            <person name="Pippel M."/>
            <person name="Attardo G.M."/>
            <person name="Benoit J.B."/>
            <person name="Bornberg-Bauer E."/>
            <person name="Tobe S.S."/>
        </authorList>
    </citation>
    <scope>NUCLEOTIDE SEQUENCE</scope>
    <source>
        <strain evidence="5">Stay&amp;Tobe</strain>
    </source>
</reference>
<organism evidence="5 6">
    <name type="scientific">Diploptera punctata</name>
    <name type="common">Pacific beetle cockroach</name>
    <dbReference type="NCBI Taxonomy" id="6984"/>
    <lineage>
        <taxon>Eukaryota</taxon>
        <taxon>Metazoa</taxon>
        <taxon>Ecdysozoa</taxon>
        <taxon>Arthropoda</taxon>
        <taxon>Hexapoda</taxon>
        <taxon>Insecta</taxon>
        <taxon>Pterygota</taxon>
        <taxon>Neoptera</taxon>
        <taxon>Polyneoptera</taxon>
        <taxon>Dictyoptera</taxon>
        <taxon>Blattodea</taxon>
        <taxon>Blaberoidea</taxon>
        <taxon>Blaberidae</taxon>
        <taxon>Diplopterinae</taxon>
        <taxon>Diploptera</taxon>
    </lineage>
</organism>